<organism evidence="1">
    <name type="scientific">Enterocloster phage PMBT24</name>
    <dbReference type="NCBI Taxonomy" id="3025413"/>
    <lineage>
        <taxon>Viruses</taxon>
        <taxon>Duplodnaviria</taxon>
        <taxon>Heunggongvirae</taxon>
        <taxon>Uroviricota</taxon>
        <taxon>Caudoviricetes</taxon>
    </lineage>
</organism>
<dbReference type="EMBL" id="OQ326496">
    <property type="protein sequence ID" value="WDQ45457.1"/>
    <property type="molecule type" value="Genomic_DNA"/>
</dbReference>
<sequence length="33" mass="4148">MTYHKVCDILFIVRDTKLKFPREPEEREPKWKN</sequence>
<reference evidence="1" key="1">
    <citation type="submission" date="2023-01" db="EMBL/GenBank/DDBJ databases">
        <authorList>
            <person name="Sprotte S."/>
            <person name="Brinks E."/>
        </authorList>
    </citation>
    <scope>NUCLEOTIDE SEQUENCE</scope>
</reference>
<evidence type="ECO:0000313" key="1">
    <source>
        <dbReference type="EMBL" id="WDQ45457.1"/>
    </source>
</evidence>
<reference evidence="1" key="2">
    <citation type="journal article" date="2024" name="Heliyon">
        <title>Complete genome sequence of the novel virulent phage PMBT24 infecting Enterocloster bolteae from the human gut.</title>
        <authorList>
            <person name="Sprotte S."/>
            <person name="Brinks E."/>
            <person name="Neve H."/>
            <person name="Franz C.M.A.P."/>
        </authorList>
    </citation>
    <scope>NUCLEOTIDE SEQUENCE</scope>
</reference>
<proteinExistence type="predicted"/>
<name>A0AAT9TRV3_9CAUD</name>
<protein>
    <submittedName>
        <fullName evidence="1">Uncharacterized protein</fullName>
    </submittedName>
</protein>
<accession>A0AAT9TRV3</accession>